<keyword evidence="5 6" id="KW-0472">Membrane</keyword>
<feature type="transmembrane region" description="Helical" evidence="6">
    <location>
        <begin position="6"/>
        <end position="28"/>
    </location>
</feature>
<sequence>MTLSSLAAFVGLCVILALTPGPDSFLVLRYSLSNVKAGLSAGLGSSLGSIFWAGLVGIGLAALLEQSAEAYRVVKIIGGLYLVYLGISAFIHSRRGQPAHQEQDSVEAAPKLCSTFLAGLVSCMLNPKVGLFFLAVVPQFLPPGEASLGLTMLLGVIDFVISMLYLGVLSLVATKAVLWLKRPSVTKALERTSAAILTALGLGTAVSANS</sequence>
<feature type="transmembrane region" description="Helical" evidence="6">
    <location>
        <begin position="40"/>
        <end position="64"/>
    </location>
</feature>
<evidence type="ECO:0000256" key="5">
    <source>
        <dbReference type="ARBA" id="ARBA00023136"/>
    </source>
</evidence>
<feature type="transmembrane region" description="Helical" evidence="6">
    <location>
        <begin position="112"/>
        <end position="136"/>
    </location>
</feature>
<evidence type="ECO:0000313" key="7">
    <source>
        <dbReference type="EMBL" id="MDP9904253.1"/>
    </source>
</evidence>
<comment type="subcellular location">
    <subcellularLocation>
        <location evidence="1">Cell membrane</location>
        <topology evidence="1">Multi-pass membrane protein</topology>
    </subcellularLocation>
</comment>
<dbReference type="Proteomes" id="UP001230951">
    <property type="component" value="Unassembled WGS sequence"/>
</dbReference>
<dbReference type="EMBL" id="JAUSRG010000002">
    <property type="protein sequence ID" value="MDP9904253.1"/>
    <property type="molecule type" value="Genomic_DNA"/>
</dbReference>
<evidence type="ECO:0000313" key="10">
    <source>
        <dbReference type="Proteomes" id="UP001242995"/>
    </source>
</evidence>
<dbReference type="RefSeq" id="WP_306959849.1">
    <property type="nucleotide sequence ID" value="NZ_JAUSRG010000002.1"/>
</dbReference>
<keyword evidence="3 6" id="KW-0812">Transmembrane</keyword>
<keyword evidence="4 6" id="KW-1133">Transmembrane helix</keyword>
<dbReference type="PANTHER" id="PTHR30086">
    <property type="entry name" value="ARGININE EXPORTER PROTEIN ARGO"/>
    <property type="match status" value="1"/>
</dbReference>
<dbReference type="Proteomes" id="UP001242995">
    <property type="component" value="Unassembled WGS sequence"/>
</dbReference>
<dbReference type="GO" id="GO:0005886">
    <property type="term" value="C:plasma membrane"/>
    <property type="evidence" value="ECO:0007669"/>
    <property type="project" value="UniProtKB-SubCell"/>
</dbReference>
<gene>
    <name evidence="7" type="ORF">J2S90_001199</name>
    <name evidence="8" type="ORF">J2S93_000501</name>
</gene>
<name>A0AAW8D8W0_9MICC</name>
<protein>
    <submittedName>
        <fullName evidence="7">Threonine/homoserine/homoserine lactone efflux protein</fullName>
    </submittedName>
</protein>
<keyword evidence="2" id="KW-1003">Cell membrane</keyword>
<dbReference type="GO" id="GO:0015171">
    <property type="term" value="F:amino acid transmembrane transporter activity"/>
    <property type="evidence" value="ECO:0007669"/>
    <property type="project" value="TreeGrafter"/>
</dbReference>
<dbReference type="PIRSF" id="PIRSF006324">
    <property type="entry name" value="LeuE"/>
    <property type="match status" value="1"/>
</dbReference>
<feature type="transmembrane region" description="Helical" evidence="6">
    <location>
        <begin position="70"/>
        <end position="91"/>
    </location>
</feature>
<evidence type="ECO:0000256" key="3">
    <source>
        <dbReference type="ARBA" id="ARBA00022692"/>
    </source>
</evidence>
<dbReference type="EMBL" id="JAUSTF010000001">
    <property type="protein sequence ID" value="MDQ0179094.1"/>
    <property type="molecule type" value="Genomic_DNA"/>
</dbReference>
<comment type="caution">
    <text evidence="7">The sequence shown here is derived from an EMBL/GenBank/DDBJ whole genome shotgun (WGS) entry which is preliminary data.</text>
</comment>
<dbReference type="PANTHER" id="PTHR30086:SF20">
    <property type="entry name" value="ARGININE EXPORTER PROTEIN ARGO-RELATED"/>
    <property type="match status" value="1"/>
</dbReference>
<feature type="transmembrane region" description="Helical" evidence="6">
    <location>
        <begin position="148"/>
        <end position="172"/>
    </location>
</feature>
<accession>A0AAW8D8W0</accession>
<reference evidence="7 9" key="1">
    <citation type="submission" date="2023-07" db="EMBL/GenBank/DDBJ databases">
        <title>Sorghum-associated microbial communities from plants grown in Nebraska, USA.</title>
        <authorList>
            <person name="Schachtman D."/>
        </authorList>
    </citation>
    <scope>NUCLEOTIDE SEQUENCE</scope>
    <source>
        <strain evidence="7">DS1006</strain>
        <strain evidence="8 9">DS1016</strain>
    </source>
</reference>
<dbReference type="InterPro" id="IPR001123">
    <property type="entry name" value="LeuE-type"/>
</dbReference>
<evidence type="ECO:0000256" key="6">
    <source>
        <dbReference type="SAM" id="Phobius"/>
    </source>
</evidence>
<evidence type="ECO:0000313" key="9">
    <source>
        <dbReference type="Proteomes" id="UP001230951"/>
    </source>
</evidence>
<evidence type="ECO:0000256" key="2">
    <source>
        <dbReference type="ARBA" id="ARBA00022475"/>
    </source>
</evidence>
<evidence type="ECO:0000256" key="4">
    <source>
        <dbReference type="ARBA" id="ARBA00022989"/>
    </source>
</evidence>
<evidence type="ECO:0000313" key="8">
    <source>
        <dbReference type="EMBL" id="MDQ0179094.1"/>
    </source>
</evidence>
<evidence type="ECO:0000256" key="1">
    <source>
        <dbReference type="ARBA" id="ARBA00004651"/>
    </source>
</evidence>
<dbReference type="Pfam" id="PF01810">
    <property type="entry name" value="LysE"/>
    <property type="match status" value="1"/>
</dbReference>
<dbReference type="AlphaFoldDB" id="A0AAW8D8W0"/>
<keyword evidence="9" id="KW-1185">Reference proteome</keyword>
<organism evidence="7 10">
    <name type="scientific">Arthrobacter bambusae</name>
    <dbReference type="NCBI Taxonomy" id="1338426"/>
    <lineage>
        <taxon>Bacteria</taxon>
        <taxon>Bacillati</taxon>
        <taxon>Actinomycetota</taxon>
        <taxon>Actinomycetes</taxon>
        <taxon>Micrococcales</taxon>
        <taxon>Micrococcaceae</taxon>
        <taxon>Arthrobacter</taxon>
    </lineage>
</organism>
<proteinExistence type="predicted"/>